<evidence type="ECO:0000313" key="2">
    <source>
        <dbReference type="Proteomes" id="UP000198862"/>
    </source>
</evidence>
<dbReference type="STRING" id="1123010.SAMN02745724_00665"/>
<sequence>MAKFIILLLFSPVILSAEQSLNGIIDSRFVAVSDDQESYLNGGYGKFSYDSNAQLALAQLGLQYSAQWENNISVHVIGNAFSDGSYNGIGLTEVFLSYKGLPSEGGWRLKSKAGVFYPKISLENIATAWSTPYTLTSSSLNNWIGEELRHTGFELSLNKLGKFSNSQHNFNLDLAFFKNNDTAGALLSWHGWTIGSRQTLLNEKLIVQPFAARETALSAQAGKSDPFLELDNRWGRHLAGSWQYRTLQFSVGIYDNNADPSIVKAGQYTWDTNFLHFGFKYKLNKQTQLISQYMNGSTFMQSPYGNKVVDNDFSNGYIMLSHFWNEHQIAMRAEEFNVTDLDSTWGDNNQEYGKGLSLSYRYKLNKRSFIQTELNWLQSKRPSRWYLKQEINLTEHQFQVAFRHYFNL</sequence>
<evidence type="ECO:0008006" key="3">
    <source>
        <dbReference type="Google" id="ProtNLM"/>
    </source>
</evidence>
<accession>A0A1I1FKM2</accession>
<dbReference type="OrthoDB" id="7531957at2"/>
<dbReference type="Proteomes" id="UP000198862">
    <property type="component" value="Unassembled WGS sequence"/>
</dbReference>
<dbReference type="InterPro" id="IPR023614">
    <property type="entry name" value="Porin_dom_sf"/>
</dbReference>
<reference evidence="1 2" key="1">
    <citation type="submission" date="2016-10" db="EMBL/GenBank/DDBJ databases">
        <authorList>
            <person name="de Groot N.N."/>
        </authorList>
    </citation>
    <scope>NUCLEOTIDE SEQUENCE [LARGE SCALE GENOMIC DNA]</scope>
    <source>
        <strain evidence="1 2">DSM 6059</strain>
    </source>
</reference>
<organism evidence="1 2">
    <name type="scientific">Pseudoalteromonas denitrificans DSM 6059</name>
    <dbReference type="NCBI Taxonomy" id="1123010"/>
    <lineage>
        <taxon>Bacteria</taxon>
        <taxon>Pseudomonadati</taxon>
        <taxon>Pseudomonadota</taxon>
        <taxon>Gammaproteobacteria</taxon>
        <taxon>Alteromonadales</taxon>
        <taxon>Pseudoalteromonadaceae</taxon>
        <taxon>Pseudoalteromonas</taxon>
    </lineage>
</organism>
<dbReference type="Gene3D" id="2.40.160.10">
    <property type="entry name" value="Porin"/>
    <property type="match status" value="1"/>
</dbReference>
<keyword evidence="2" id="KW-1185">Reference proteome</keyword>
<proteinExistence type="predicted"/>
<dbReference type="SUPFAM" id="SSF56935">
    <property type="entry name" value="Porins"/>
    <property type="match status" value="1"/>
</dbReference>
<dbReference type="AlphaFoldDB" id="A0A1I1FKM2"/>
<evidence type="ECO:0000313" key="1">
    <source>
        <dbReference type="EMBL" id="SFB99536.1"/>
    </source>
</evidence>
<name>A0A1I1FKM2_9GAMM</name>
<dbReference type="RefSeq" id="WP_091979910.1">
    <property type="nucleotide sequence ID" value="NZ_FOLO01000003.1"/>
</dbReference>
<gene>
    <name evidence="1" type="ORF">SAMN02745724_00665</name>
</gene>
<protein>
    <recommendedName>
        <fullName evidence="3">Porin</fullName>
    </recommendedName>
</protein>
<dbReference type="EMBL" id="FOLO01000003">
    <property type="protein sequence ID" value="SFB99536.1"/>
    <property type="molecule type" value="Genomic_DNA"/>
</dbReference>